<reference evidence="1" key="2">
    <citation type="journal article" date="2015" name="Data Brief">
        <title>Shoot transcriptome of the giant reed, Arundo donax.</title>
        <authorList>
            <person name="Barrero R.A."/>
            <person name="Guerrero F.D."/>
            <person name="Moolhuijzen P."/>
            <person name="Goolsby J.A."/>
            <person name="Tidwell J."/>
            <person name="Bellgard S.E."/>
            <person name="Bellgard M.I."/>
        </authorList>
    </citation>
    <scope>NUCLEOTIDE SEQUENCE</scope>
    <source>
        <tissue evidence="1">Shoot tissue taken approximately 20 cm above the soil surface</tissue>
    </source>
</reference>
<evidence type="ECO:0000313" key="1">
    <source>
        <dbReference type="EMBL" id="JAD36484.1"/>
    </source>
</evidence>
<dbReference type="AlphaFoldDB" id="A0A0A8ZAR1"/>
<proteinExistence type="predicted"/>
<sequence>MATITITATPVWQCSIAACVVIQNGCFSNLADGRLHYSYLMGSTSNTLK</sequence>
<reference evidence="1" key="1">
    <citation type="submission" date="2014-09" db="EMBL/GenBank/DDBJ databases">
        <authorList>
            <person name="Magalhaes I.L.F."/>
            <person name="Oliveira U."/>
            <person name="Santos F.R."/>
            <person name="Vidigal T.H.D.A."/>
            <person name="Brescovit A.D."/>
            <person name="Santos A.J."/>
        </authorList>
    </citation>
    <scope>NUCLEOTIDE SEQUENCE</scope>
    <source>
        <tissue evidence="1">Shoot tissue taken approximately 20 cm above the soil surface</tissue>
    </source>
</reference>
<dbReference type="EMBL" id="GBRH01261411">
    <property type="protein sequence ID" value="JAD36484.1"/>
    <property type="molecule type" value="Transcribed_RNA"/>
</dbReference>
<organism evidence="1">
    <name type="scientific">Arundo donax</name>
    <name type="common">Giant reed</name>
    <name type="synonym">Donax arundinaceus</name>
    <dbReference type="NCBI Taxonomy" id="35708"/>
    <lineage>
        <taxon>Eukaryota</taxon>
        <taxon>Viridiplantae</taxon>
        <taxon>Streptophyta</taxon>
        <taxon>Embryophyta</taxon>
        <taxon>Tracheophyta</taxon>
        <taxon>Spermatophyta</taxon>
        <taxon>Magnoliopsida</taxon>
        <taxon>Liliopsida</taxon>
        <taxon>Poales</taxon>
        <taxon>Poaceae</taxon>
        <taxon>PACMAD clade</taxon>
        <taxon>Arundinoideae</taxon>
        <taxon>Arundineae</taxon>
        <taxon>Arundo</taxon>
    </lineage>
</organism>
<protein>
    <submittedName>
        <fullName evidence="1">Uncharacterized protein</fullName>
    </submittedName>
</protein>
<name>A0A0A8ZAR1_ARUDO</name>
<accession>A0A0A8ZAR1</accession>